<sequence>MENWLIGIVGALLSAACGGYVGHKLTVKLFNERSKLQKQAFWGEFTLLKERYSSCVPALIDDYKKPLKNSYSRVPAFDMSLIDSLSTELCASTELLNFDQRDLIIGLKVIFPKIKTANLKRDELLQEWFTKENKAEVYDPIRFYTAQLLLDVIQVIFYTCKIAEEKQNFTFGKYAVQDYAEVACRICGIEYDKNFWICIKKRLAPAE</sequence>
<organism evidence="1 2">
    <name type="scientific">Paraglaciecola aquimarina</name>
    <dbReference type="NCBI Taxonomy" id="1235557"/>
    <lineage>
        <taxon>Bacteria</taxon>
        <taxon>Pseudomonadati</taxon>
        <taxon>Pseudomonadota</taxon>
        <taxon>Gammaproteobacteria</taxon>
        <taxon>Alteromonadales</taxon>
        <taxon>Alteromonadaceae</taxon>
        <taxon>Paraglaciecola</taxon>
    </lineage>
</organism>
<proteinExistence type="predicted"/>
<protein>
    <submittedName>
        <fullName evidence="1">Uncharacterized protein</fullName>
    </submittedName>
</protein>
<dbReference type="Proteomes" id="UP001247805">
    <property type="component" value="Unassembled WGS sequence"/>
</dbReference>
<evidence type="ECO:0000313" key="1">
    <source>
        <dbReference type="EMBL" id="MDU0354471.1"/>
    </source>
</evidence>
<keyword evidence="2" id="KW-1185">Reference proteome</keyword>
<dbReference type="EMBL" id="JAWDIO010000002">
    <property type="protein sequence ID" value="MDU0354471.1"/>
    <property type="molecule type" value="Genomic_DNA"/>
</dbReference>
<accession>A0ABU3SWT3</accession>
<gene>
    <name evidence="1" type="ORF">RS130_11475</name>
</gene>
<reference evidence="1 2" key="1">
    <citation type="submission" date="2023-10" db="EMBL/GenBank/DDBJ databases">
        <title>Glaciecola aquimarina strain GGW-M5 nov., isolated from a coastal seawater.</title>
        <authorList>
            <person name="Bayburt H."/>
            <person name="Kim J.M."/>
            <person name="Choi B.J."/>
            <person name="Jeon C.O."/>
        </authorList>
    </citation>
    <scope>NUCLEOTIDE SEQUENCE [LARGE SCALE GENOMIC DNA]</scope>
    <source>
        <strain evidence="1 2">KCTC 32108</strain>
    </source>
</reference>
<comment type="caution">
    <text evidence="1">The sequence shown here is derived from an EMBL/GenBank/DDBJ whole genome shotgun (WGS) entry which is preliminary data.</text>
</comment>
<evidence type="ECO:0000313" key="2">
    <source>
        <dbReference type="Proteomes" id="UP001247805"/>
    </source>
</evidence>
<name>A0ABU3SWT3_9ALTE</name>
<dbReference type="RefSeq" id="WP_316026068.1">
    <property type="nucleotide sequence ID" value="NZ_JAWDIO010000002.1"/>
</dbReference>